<organism evidence="3 4">
    <name type="scientific">Daphnia galeata</name>
    <dbReference type="NCBI Taxonomy" id="27404"/>
    <lineage>
        <taxon>Eukaryota</taxon>
        <taxon>Metazoa</taxon>
        <taxon>Ecdysozoa</taxon>
        <taxon>Arthropoda</taxon>
        <taxon>Crustacea</taxon>
        <taxon>Branchiopoda</taxon>
        <taxon>Diplostraca</taxon>
        <taxon>Cladocera</taxon>
        <taxon>Anomopoda</taxon>
        <taxon>Daphniidae</taxon>
        <taxon>Daphnia</taxon>
    </lineage>
</organism>
<comment type="caution">
    <text evidence="1">Lacks conserved residue(s) required for the propagation of feature annotation.</text>
</comment>
<dbReference type="InterPro" id="IPR050372">
    <property type="entry name" value="Neurexin-related_CASP"/>
</dbReference>
<dbReference type="InterPro" id="IPR013320">
    <property type="entry name" value="ConA-like_dom_sf"/>
</dbReference>
<evidence type="ECO:0000256" key="1">
    <source>
        <dbReference type="PROSITE-ProRule" id="PRU00122"/>
    </source>
</evidence>
<evidence type="ECO:0000313" key="4">
    <source>
        <dbReference type="Proteomes" id="UP000789390"/>
    </source>
</evidence>
<accession>A0A8J2RJU1</accession>
<dbReference type="SUPFAM" id="SSF49899">
    <property type="entry name" value="Concanavalin A-like lectins/glucanases"/>
    <property type="match status" value="1"/>
</dbReference>
<dbReference type="PROSITE" id="PS50025">
    <property type="entry name" value="LAM_G_DOMAIN"/>
    <property type="match status" value="1"/>
</dbReference>
<dbReference type="Proteomes" id="UP000789390">
    <property type="component" value="Unassembled WGS sequence"/>
</dbReference>
<dbReference type="AlphaFoldDB" id="A0A8J2RJU1"/>
<dbReference type="OrthoDB" id="6537790at2759"/>
<evidence type="ECO:0000259" key="2">
    <source>
        <dbReference type="PROSITE" id="PS50025"/>
    </source>
</evidence>
<feature type="domain" description="Laminin G" evidence="2">
    <location>
        <begin position="1"/>
        <end position="186"/>
    </location>
</feature>
<comment type="caution">
    <text evidence="3">The sequence shown here is derived from an EMBL/GenBank/DDBJ whole genome shotgun (WGS) entry which is preliminary data.</text>
</comment>
<evidence type="ECO:0000313" key="3">
    <source>
        <dbReference type="EMBL" id="CAH0106178.1"/>
    </source>
</evidence>
<dbReference type="CDD" id="cd00110">
    <property type="entry name" value="LamG"/>
    <property type="match status" value="1"/>
</dbReference>
<dbReference type="Gene3D" id="2.60.120.200">
    <property type="match status" value="1"/>
</dbReference>
<dbReference type="Pfam" id="PF02210">
    <property type="entry name" value="Laminin_G_2"/>
    <property type="match status" value="1"/>
</dbReference>
<dbReference type="EMBL" id="CAKKLH010000223">
    <property type="protein sequence ID" value="CAH0106178.1"/>
    <property type="molecule type" value="Genomic_DNA"/>
</dbReference>
<keyword evidence="4" id="KW-1185">Reference proteome</keyword>
<proteinExistence type="predicted"/>
<dbReference type="SMART" id="SM00282">
    <property type="entry name" value="LamG"/>
    <property type="match status" value="1"/>
</dbReference>
<reference evidence="3" key="1">
    <citation type="submission" date="2021-11" db="EMBL/GenBank/DDBJ databases">
        <authorList>
            <person name="Schell T."/>
        </authorList>
    </citation>
    <scope>NUCLEOTIDE SEQUENCE</scope>
    <source>
        <strain evidence="3">M5</strain>
    </source>
</reference>
<name>A0A8J2RJU1_9CRUS</name>
<dbReference type="PANTHER" id="PTHR15036:SF56">
    <property type="entry name" value="KON-TIKI, ISOFORM B"/>
    <property type="match status" value="1"/>
</dbReference>
<dbReference type="PANTHER" id="PTHR15036">
    <property type="entry name" value="PIKACHURIN-LIKE PROTEIN"/>
    <property type="match status" value="1"/>
</dbReference>
<dbReference type="InterPro" id="IPR001791">
    <property type="entry name" value="Laminin_G"/>
</dbReference>
<sequence length="191" mass="21096">MSLNALSSFYGSSYIALPLQEARSTTDLSFRFRTSRPDALLFLAAGRTDYCLVVLQAAALKVRINLGAGEAEVATPRGLRLDDLAWHDVRIHRKDADFTLTVDGLHSSKLKLPGRFYELNIHYGLFVGGLGDFREIFLGLWDNFRGCLNDLQYNGVDVLAKVKDREKSGSSSGSTAVVQVNHNFICIDAPI</sequence>
<protein>
    <recommendedName>
        <fullName evidence="2">Laminin G domain-containing protein</fullName>
    </recommendedName>
</protein>
<gene>
    <name evidence="3" type="ORF">DGAL_LOCUS9329</name>
</gene>